<accession>A0A521CCT8</accession>
<feature type="region of interest" description="Disordered" evidence="1">
    <location>
        <begin position="1"/>
        <end position="29"/>
    </location>
</feature>
<keyword evidence="3" id="KW-1185">Reference proteome</keyword>
<gene>
    <name evidence="2" type="ORF">SAMN06265221_104198</name>
</gene>
<organism evidence="2 3">
    <name type="scientific">Paracoccus laeviglucosivorans</name>
    <dbReference type="NCBI Taxonomy" id="1197861"/>
    <lineage>
        <taxon>Bacteria</taxon>
        <taxon>Pseudomonadati</taxon>
        <taxon>Pseudomonadota</taxon>
        <taxon>Alphaproteobacteria</taxon>
        <taxon>Rhodobacterales</taxon>
        <taxon>Paracoccaceae</taxon>
        <taxon>Paracoccus</taxon>
    </lineage>
</organism>
<feature type="region of interest" description="Disordered" evidence="1">
    <location>
        <begin position="42"/>
        <end position="92"/>
    </location>
</feature>
<protein>
    <submittedName>
        <fullName evidence="2">Uncharacterized protein</fullName>
    </submittedName>
</protein>
<dbReference type="AlphaFoldDB" id="A0A521CCT8"/>
<sequence length="435" mass="47434">MALAGADSGTLHTEVSKVTKTGKEKNLPEVKEIAATATQGNAEARALRQQANQAARDARKQARIAERQARKASRDDATSEVAPPPIAPPPIASTVAIASRGMAEPTGNSRNFNILIVAQKGRLAAEAALFAASLRLNAPDWQGRLIVAEPREEGAWQGVATTLDPHSRALLGRFGAEVTPFSAQYFGRSYPYGNKIEALSLLPAGQPFVFFDTDTLVTGPLDRVAFDFDRPSASMRRSASWPLPPLYGPGYTAIWKSLYDRFGLNFASSLDLNQPDEHWERYLYFNAGWFFGADPQDFGRRFLELALAVRADPGEALACQSLDPWLDQVVLPLVIHSLGGGRPGPELDDLDGSVTCHYRNLSLLYAREAEPVLDLLEHLMRDQGIAAMFAADEGAQRLVGGGEGRSVVRPMFAGAANLQEQPIRQKLKRAGLWFR</sequence>
<feature type="compositionally biased region" description="Basic and acidic residues" evidence="1">
    <location>
        <begin position="14"/>
        <end position="29"/>
    </location>
</feature>
<feature type="compositionally biased region" description="Low complexity" evidence="1">
    <location>
        <begin position="42"/>
        <end position="55"/>
    </location>
</feature>
<evidence type="ECO:0000313" key="2">
    <source>
        <dbReference type="EMBL" id="SMO57247.1"/>
    </source>
</evidence>
<name>A0A521CCT8_9RHOB</name>
<dbReference type="Proteomes" id="UP000319014">
    <property type="component" value="Unassembled WGS sequence"/>
</dbReference>
<evidence type="ECO:0000256" key="1">
    <source>
        <dbReference type="SAM" id="MobiDB-lite"/>
    </source>
</evidence>
<reference evidence="2 3" key="1">
    <citation type="submission" date="2017-05" db="EMBL/GenBank/DDBJ databases">
        <authorList>
            <person name="Varghese N."/>
            <person name="Submissions S."/>
        </authorList>
    </citation>
    <scope>NUCLEOTIDE SEQUENCE [LARGE SCALE GENOMIC DNA]</scope>
    <source>
        <strain evidence="2 3">DSM 100094</strain>
    </source>
</reference>
<evidence type="ECO:0000313" key="3">
    <source>
        <dbReference type="Proteomes" id="UP000319014"/>
    </source>
</evidence>
<dbReference type="EMBL" id="FXTK01000004">
    <property type="protein sequence ID" value="SMO57247.1"/>
    <property type="molecule type" value="Genomic_DNA"/>
</dbReference>
<feature type="compositionally biased region" description="Pro residues" evidence="1">
    <location>
        <begin position="82"/>
        <end position="91"/>
    </location>
</feature>
<feature type="compositionally biased region" description="Basic and acidic residues" evidence="1">
    <location>
        <begin position="56"/>
        <end position="77"/>
    </location>
</feature>
<proteinExistence type="predicted"/>